<comment type="caution">
    <text evidence="2">The sequence shown here is derived from an EMBL/GenBank/DDBJ whole genome shotgun (WGS) entry which is preliminary data.</text>
</comment>
<dbReference type="Pfam" id="PF00485">
    <property type="entry name" value="PRK"/>
    <property type="match status" value="1"/>
</dbReference>
<accession>A0A4Z0H1Y1</accession>
<dbReference type="GO" id="GO:0005524">
    <property type="term" value="F:ATP binding"/>
    <property type="evidence" value="ECO:0007669"/>
    <property type="project" value="InterPro"/>
</dbReference>
<gene>
    <name evidence="2" type="ORF">E4663_05275</name>
</gene>
<dbReference type="Gene3D" id="3.40.50.300">
    <property type="entry name" value="P-loop containing nucleotide triphosphate hydrolases"/>
    <property type="match status" value="1"/>
</dbReference>
<dbReference type="EMBL" id="SRJC01000001">
    <property type="protein sequence ID" value="TGB04408.1"/>
    <property type="molecule type" value="Genomic_DNA"/>
</dbReference>
<dbReference type="RefSeq" id="WP_135326870.1">
    <property type="nucleotide sequence ID" value="NZ_SRJC01000001.1"/>
</dbReference>
<dbReference type="PANTHER" id="PTHR10285">
    <property type="entry name" value="URIDINE KINASE"/>
    <property type="match status" value="1"/>
</dbReference>
<dbReference type="STRING" id="192814.GCA_900166575_01455"/>
<evidence type="ECO:0000313" key="2">
    <source>
        <dbReference type="EMBL" id="TGB04408.1"/>
    </source>
</evidence>
<dbReference type="GO" id="GO:0016301">
    <property type="term" value="F:kinase activity"/>
    <property type="evidence" value="ECO:0007669"/>
    <property type="project" value="InterPro"/>
</dbReference>
<dbReference type="InterPro" id="IPR027417">
    <property type="entry name" value="P-loop_NTPase"/>
</dbReference>
<dbReference type="Proteomes" id="UP000297982">
    <property type="component" value="Unassembled WGS sequence"/>
</dbReference>
<dbReference type="InterPro" id="IPR006083">
    <property type="entry name" value="PRK/URK"/>
</dbReference>
<protein>
    <recommendedName>
        <fullName evidence="1">Phosphoribulokinase/uridine kinase domain-containing protein</fullName>
    </recommendedName>
</protein>
<feature type="domain" description="Phosphoribulokinase/uridine kinase" evidence="1">
    <location>
        <begin position="20"/>
        <end position="192"/>
    </location>
</feature>
<dbReference type="NCBIfam" id="NF005807">
    <property type="entry name" value="PRK07667.1"/>
    <property type="match status" value="1"/>
</dbReference>
<organism evidence="2 3">
    <name type="scientific">Halobacillus salinus</name>
    <dbReference type="NCBI Taxonomy" id="192814"/>
    <lineage>
        <taxon>Bacteria</taxon>
        <taxon>Bacillati</taxon>
        <taxon>Bacillota</taxon>
        <taxon>Bacilli</taxon>
        <taxon>Bacillales</taxon>
        <taxon>Bacillaceae</taxon>
        <taxon>Halobacillus</taxon>
    </lineage>
</organism>
<proteinExistence type="predicted"/>
<sequence>MMEELSEHIKLLKKREDRVLIGVDGLSRSGKTTFTKGLSSLLFQEGLRVATIHLDDYITPEEIRYGSSFPEWKEYYELQWDVSLLREELFKPMRKENVLKLPRYDQQYATIYKERLVIEAADIVIVEGVFLQRPSWRGFFDQVIYLDVPRIERFRRENIETQKKIDKFKRRYWKAEEHYLETSQPALKADLVIDLSCCNCTGKER</sequence>
<dbReference type="SUPFAM" id="SSF52540">
    <property type="entry name" value="P-loop containing nucleoside triphosphate hydrolases"/>
    <property type="match status" value="1"/>
</dbReference>
<keyword evidence="3" id="KW-1185">Reference proteome</keyword>
<evidence type="ECO:0000259" key="1">
    <source>
        <dbReference type="Pfam" id="PF00485"/>
    </source>
</evidence>
<dbReference type="AlphaFoldDB" id="A0A4Z0H1Y1"/>
<reference evidence="2 3" key="1">
    <citation type="journal article" date="2003" name="Int. J. Syst. Evol. Microbiol.">
        <title>Halobacillus salinus sp. nov., isolated from a salt lake on the coast of the East Sea in Korea.</title>
        <authorList>
            <person name="Yoon J.H."/>
            <person name="Kang K.H."/>
            <person name="Park Y.H."/>
        </authorList>
    </citation>
    <scope>NUCLEOTIDE SEQUENCE [LARGE SCALE GENOMIC DNA]</scope>
    <source>
        <strain evidence="2 3">HSL-3</strain>
    </source>
</reference>
<evidence type="ECO:0000313" key="3">
    <source>
        <dbReference type="Proteomes" id="UP000297982"/>
    </source>
</evidence>
<name>A0A4Z0H1Y1_9BACI</name>